<feature type="transmembrane region" description="Helical" evidence="3">
    <location>
        <begin position="67"/>
        <end position="86"/>
    </location>
</feature>
<dbReference type="Pfam" id="PF08030">
    <property type="entry name" value="NAD_binding_6"/>
    <property type="match status" value="1"/>
</dbReference>
<dbReference type="InterPro" id="IPR039261">
    <property type="entry name" value="FNR_nucleotide-bd"/>
</dbReference>
<dbReference type="PANTHER" id="PTHR11972:SF69">
    <property type="entry name" value="FERRIC REDUCTION OXIDASE 6-RELATED"/>
    <property type="match status" value="1"/>
</dbReference>
<dbReference type="Gene3D" id="2.40.30.10">
    <property type="entry name" value="Translation factors"/>
    <property type="match status" value="1"/>
</dbReference>
<dbReference type="PRINTS" id="PR00410">
    <property type="entry name" value="PHEHYDRXLASE"/>
</dbReference>
<evidence type="ECO:0000313" key="6">
    <source>
        <dbReference type="Proteomes" id="UP000007800"/>
    </source>
</evidence>
<dbReference type="OMA" id="SAWAMSI"/>
<dbReference type="GeneID" id="9057352"/>
<reference evidence="5 6" key="1">
    <citation type="submission" date="2008-07" db="EMBL/GenBank/DDBJ databases">
        <authorList>
            <person name="El-Sayed N."/>
            <person name="Caler E."/>
            <person name="Inman J."/>
            <person name="Amedeo P."/>
            <person name="Hass B."/>
            <person name="Wortman J."/>
        </authorList>
    </citation>
    <scope>NUCLEOTIDE SEQUENCE [LARGE SCALE GENOMIC DNA]</scope>
    <source>
        <strain evidence="6">ATCC 50983 / TXsc</strain>
    </source>
</reference>
<organism evidence="6">
    <name type="scientific">Perkinsus marinus (strain ATCC 50983 / TXsc)</name>
    <dbReference type="NCBI Taxonomy" id="423536"/>
    <lineage>
        <taxon>Eukaryota</taxon>
        <taxon>Sar</taxon>
        <taxon>Alveolata</taxon>
        <taxon>Perkinsozoa</taxon>
        <taxon>Perkinsea</taxon>
        <taxon>Perkinsida</taxon>
        <taxon>Perkinsidae</taxon>
        <taxon>Perkinsus</taxon>
    </lineage>
</organism>
<dbReference type="InParanoid" id="C5KSV5"/>
<dbReference type="OrthoDB" id="424410at2759"/>
<dbReference type="InterPro" id="IPR017938">
    <property type="entry name" value="Riboflavin_synthase-like_b-brl"/>
</dbReference>
<feature type="transmembrane region" description="Helical" evidence="3">
    <location>
        <begin position="174"/>
        <end position="195"/>
    </location>
</feature>
<feature type="region of interest" description="Disordered" evidence="2">
    <location>
        <begin position="24"/>
        <end position="43"/>
    </location>
</feature>
<dbReference type="PROSITE" id="PS51384">
    <property type="entry name" value="FAD_FR"/>
    <property type="match status" value="1"/>
</dbReference>
<dbReference type="Proteomes" id="UP000007800">
    <property type="component" value="Unassembled WGS sequence"/>
</dbReference>
<dbReference type="RefSeq" id="XP_002780510.1">
    <property type="nucleotide sequence ID" value="XM_002780464.1"/>
</dbReference>
<keyword evidence="3" id="KW-0812">Transmembrane</keyword>
<feature type="transmembrane region" description="Helical" evidence="3">
    <location>
        <begin position="141"/>
        <end position="162"/>
    </location>
</feature>
<dbReference type="AlphaFoldDB" id="C5KSV5"/>
<feature type="transmembrane region" description="Helical" evidence="3">
    <location>
        <begin position="107"/>
        <end position="129"/>
    </location>
</feature>
<feature type="transmembrane region" description="Helical" evidence="3">
    <location>
        <begin position="211"/>
        <end position="228"/>
    </location>
</feature>
<evidence type="ECO:0000256" key="1">
    <source>
        <dbReference type="ARBA" id="ARBA00023002"/>
    </source>
</evidence>
<keyword evidence="3" id="KW-0472">Membrane</keyword>
<feature type="transmembrane region" description="Helical" evidence="3">
    <location>
        <begin position="240"/>
        <end position="258"/>
    </location>
</feature>
<keyword evidence="6" id="KW-1185">Reference proteome</keyword>
<dbReference type="PANTHER" id="PTHR11972">
    <property type="entry name" value="NADPH OXIDASE"/>
    <property type="match status" value="1"/>
</dbReference>
<protein>
    <recommendedName>
        <fullName evidence="4">FAD-binding FR-type domain-containing protein</fullName>
    </recommendedName>
</protein>
<dbReference type="Gene3D" id="3.40.50.80">
    <property type="entry name" value="Nucleotide-binding domain of ferredoxin-NADP reductase (FNR) module"/>
    <property type="match status" value="1"/>
</dbReference>
<dbReference type="EMBL" id="GG676168">
    <property type="protein sequence ID" value="EER12305.1"/>
    <property type="molecule type" value="Genomic_DNA"/>
</dbReference>
<dbReference type="GO" id="GO:0005886">
    <property type="term" value="C:plasma membrane"/>
    <property type="evidence" value="ECO:0007669"/>
    <property type="project" value="TreeGrafter"/>
</dbReference>
<keyword evidence="3" id="KW-1133">Transmembrane helix</keyword>
<keyword evidence="1" id="KW-0560">Oxidoreductase</keyword>
<dbReference type="SUPFAM" id="SSF63380">
    <property type="entry name" value="Riboflavin synthase domain-like"/>
    <property type="match status" value="1"/>
</dbReference>
<sequence>MLYEIMAKCPFGFTSGTPPPWVFTGSTPAPDPNAPTSAPGSESDKAKLMEQCIVPPGNLNIPGWSQWAFPFFCGIAIIIMIVAVRLRRYMPNWLQRPCKRVFASRANAVSFAVLITSLAIAAIIQLATYDTSEGTKRASVIFARISTWSIAGCFFLSIRPVARLFKVGFERLTILHALLGINALVFGIMHLIMIAPRVTVQCALIFGGNEAVASGVLFLITFICAFIYKYIPHGYRVFRWSHWLVYFATVLLLFHTVQHELIQSEFTHSAGPYVTSGVLFVVWIASIIERVIELIETSVQAVSTKSKKHFDEHPEDSSNAFCSKVESITPLTDGDAKEDAPACEIVLRTHVKPKPGQWIQVTFPGKDCVAHAFSPLPNPKEKHTLKLLVSCDGYMTKKLVAADFERFINSRVYVQGPYGASDVPKQIAGPDDYTVMIAGGTGICPIASVIASLPDDQKEKVSLLWAFRTSGEFVSVHQLLAGVGHRELMYSGTDEVMRRATADLEACVCPAHYGQMIAGGDALNNTRPSHYAHHGNKEIADFVNKAIDKADQSKAKRINFYLCGPICMINLTVDAIRAAEIPQGLELGVIKRESFGMMPW</sequence>
<feature type="domain" description="FAD-binding FR-type" evidence="4">
    <location>
        <begin position="318"/>
        <end position="424"/>
    </location>
</feature>
<gene>
    <name evidence="5" type="ORF">Pmar_PMAR001102</name>
</gene>
<evidence type="ECO:0000256" key="2">
    <source>
        <dbReference type="SAM" id="MobiDB-lite"/>
    </source>
</evidence>
<evidence type="ECO:0000259" key="4">
    <source>
        <dbReference type="PROSITE" id="PS51384"/>
    </source>
</evidence>
<evidence type="ECO:0000256" key="3">
    <source>
        <dbReference type="SAM" id="Phobius"/>
    </source>
</evidence>
<dbReference type="InterPro" id="IPR013121">
    <property type="entry name" value="Fe_red_NAD-bd_6"/>
</dbReference>
<name>C5KSV5_PERM5</name>
<evidence type="ECO:0000313" key="5">
    <source>
        <dbReference type="EMBL" id="EER12305.1"/>
    </source>
</evidence>
<proteinExistence type="predicted"/>
<dbReference type="SUPFAM" id="SSF52343">
    <property type="entry name" value="Ferredoxin reductase-like, C-terminal NADP-linked domain"/>
    <property type="match status" value="1"/>
</dbReference>
<dbReference type="InterPro" id="IPR017927">
    <property type="entry name" value="FAD-bd_FR_type"/>
</dbReference>
<dbReference type="CDD" id="cd06186">
    <property type="entry name" value="NOX_Duox_like_FAD_NADP"/>
    <property type="match status" value="1"/>
</dbReference>
<accession>C5KSV5</accession>
<dbReference type="GO" id="GO:0016491">
    <property type="term" value="F:oxidoreductase activity"/>
    <property type="evidence" value="ECO:0007669"/>
    <property type="project" value="UniProtKB-KW"/>
</dbReference>
<dbReference type="InterPro" id="IPR050369">
    <property type="entry name" value="RBOH/FRE"/>
</dbReference>